<dbReference type="Proteomes" id="UP000199602">
    <property type="component" value="Unassembled WGS sequence"/>
</dbReference>
<protein>
    <submittedName>
        <fullName evidence="8">Putative adenylylsulfate reductase-associated electron transfer protein QmoC</fullName>
    </submittedName>
</protein>
<dbReference type="GO" id="GO:0046872">
    <property type="term" value="F:metal ion binding"/>
    <property type="evidence" value="ECO:0007669"/>
    <property type="project" value="UniProtKB-KW"/>
</dbReference>
<proteinExistence type="predicted"/>
<keyword evidence="6" id="KW-1133">Transmembrane helix</keyword>
<accession>A0A1H0EN22</accession>
<dbReference type="RefSeq" id="WP_092065704.1">
    <property type="nucleotide sequence ID" value="NZ_FNIN01000008.1"/>
</dbReference>
<dbReference type="InterPro" id="IPR017900">
    <property type="entry name" value="4Fe4S_Fe_S_CS"/>
</dbReference>
<dbReference type="Pfam" id="PF13183">
    <property type="entry name" value="Fer4_8"/>
    <property type="match status" value="1"/>
</dbReference>
<evidence type="ECO:0000256" key="6">
    <source>
        <dbReference type="SAM" id="Phobius"/>
    </source>
</evidence>
<reference evidence="8 9" key="1">
    <citation type="submission" date="2016-10" db="EMBL/GenBank/DDBJ databases">
        <authorList>
            <person name="de Groot N.N."/>
        </authorList>
    </citation>
    <scope>NUCLEOTIDE SEQUENCE [LARGE SCALE GENOMIC DNA]</scope>
    <source>
        <strain evidence="8 9">DSM 15269</strain>
    </source>
</reference>
<feature type="transmembrane region" description="Helical" evidence="6">
    <location>
        <begin position="305"/>
        <end position="326"/>
    </location>
</feature>
<dbReference type="GO" id="GO:0051539">
    <property type="term" value="F:4 iron, 4 sulfur cluster binding"/>
    <property type="evidence" value="ECO:0007669"/>
    <property type="project" value="UniProtKB-KW"/>
</dbReference>
<sequence length="381" mass="42239">MARLKIDPDVQFIKELQEAGGESLKKCYQCATCSVICPLSPEENPFPRKEMIWAQWGLKDKLVNDIDIWLCHNCGECSDMCPRGASPGDVLAALRNMAYRSLAKPAVLGKWLSSAKYLPILFGIPALLYLIIWGFTTGLTIPSGTIEFAKVFPGDYTIDPVFGLVAVFVLFTFASAIGNLFSSFKASGYEPKEDGPSFWKALYDVIKEEIITHSKFQKCTSNAERYKGHLFLFYGFVALFVVTSVVAAGHWGGKLIGHPMHTPMSLANPIKWLANIGAVLLIAGLVLITRMRLNTDPSKSVSSYYDWYLLGVIWAIAITGIGSEILRLANVAALAYPMYYLHLISVFMLIAYLPWTKLAHLVYRTVALAYARQIGRKGLGE</sequence>
<dbReference type="NCBIfam" id="NF038018">
    <property type="entry name" value="qmoC"/>
    <property type="match status" value="1"/>
</dbReference>
<evidence type="ECO:0000256" key="1">
    <source>
        <dbReference type="ARBA" id="ARBA00022485"/>
    </source>
</evidence>
<dbReference type="OrthoDB" id="9794954at2"/>
<dbReference type="Gene3D" id="1.20.950.20">
    <property type="entry name" value="Transmembrane di-heme cytochromes, Chain C"/>
    <property type="match status" value="1"/>
</dbReference>
<dbReference type="InterPro" id="IPR009051">
    <property type="entry name" value="Helical_ferredxn"/>
</dbReference>
<keyword evidence="5" id="KW-0411">Iron-sulfur</keyword>
<dbReference type="PROSITE" id="PS00198">
    <property type="entry name" value="4FE4S_FER_1"/>
    <property type="match status" value="1"/>
</dbReference>
<dbReference type="AlphaFoldDB" id="A0A1H0EN22"/>
<keyword evidence="6" id="KW-0812">Transmembrane</keyword>
<dbReference type="InterPro" id="IPR051460">
    <property type="entry name" value="HdrC_iron-sulfur_subunit"/>
</dbReference>
<dbReference type="Gene3D" id="1.10.1060.10">
    <property type="entry name" value="Alpha-helical ferredoxin"/>
    <property type="match status" value="1"/>
</dbReference>
<feature type="transmembrane region" description="Helical" evidence="6">
    <location>
        <begin position="272"/>
        <end position="293"/>
    </location>
</feature>
<keyword evidence="1" id="KW-0004">4Fe-4S</keyword>
<keyword evidence="6" id="KW-0472">Membrane</keyword>
<dbReference type="InterPro" id="IPR036197">
    <property type="entry name" value="NarG-like_sf"/>
</dbReference>
<feature type="domain" description="4Fe-4S ferredoxin-type" evidence="7">
    <location>
        <begin position="60"/>
        <end position="91"/>
    </location>
</feature>
<feature type="transmembrane region" description="Helical" evidence="6">
    <location>
        <begin position="338"/>
        <end position="355"/>
    </location>
</feature>
<keyword evidence="4" id="KW-0408">Iron</keyword>
<organism evidence="8 9">
    <name type="scientific">Desulfonauticus submarinus</name>
    <dbReference type="NCBI Taxonomy" id="206665"/>
    <lineage>
        <taxon>Bacteria</taxon>
        <taxon>Pseudomonadati</taxon>
        <taxon>Thermodesulfobacteriota</taxon>
        <taxon>Desulfovibrionia</taxon>
        <taxon>Desulfovibrionales</taxon>
        <taxon>Desulfonauticaceae</taxon>
        <taxon>Desulfonauticus</taxon>
    </lineage>
</organism>
<evidence type="ECO:0000313" key="9">
    <source>
        <dbReference type="Proteomes" id="UP000199602"/>
    </source>
</evidence>
<evidence type="ECO:0000259" key="7">
    <source>
        <dbReference type="PROSITE" id="PS51379"/>
    </source>
</evidence>
<evidence type="ECO:0000256" key="5">
    <source>
        <dbReference type="ARBA" id="ARBA00023014"/>
    </source>
</evidence>
<evidence type="ECO:0000256" key="3">
    <source>
        <dbReference type="ARBA" id="ARBA00023002"/>
    </source>
</evidence>
<evidence type="ECO:0000256" key="2">
    <source>
        <dbReference type="ARBA" id="ARBA00022723"/>
    </source>
</evidence>
<evidence type="ECO:0000256" key="4">
    <source>
        <dbReference type="ARBA" id="ARBA00023004"/>
    </source>
</evidence>
<evidence type="ECO:0000313" key="8">
    <source>
        <dbReference type="EMBL" id="SDN83719.1"/>
    </source>
</evidence>
<dbReference type="InterPro" id="IPR017896">
    <property type="entry name" value="4Fe4S_Fe-S-bd"/>
</dbReference>
<name>A0A1H0EN22_9BACT</name>
<dbReference type="PANTHER" id="PTHR43255:SF1">
    <property type="entry name" value="IRON-SULFUR-BINDING OXIDOREDUCTASE FADF-RELATED"/>
    <property type="match status" value="1"/>
</dbReference>
<feature type="transmembrane region" description="Helical" evidence="6">
    <location>
        <begin position="231"/>
        <end position="252"/>
    </location>
</feature>
<dbReference type="SUPFAM" id="SSF46548">
    <property type="entry name" value="alpha-helical ferredoxin"/>
    <property type="match status" value="1"/>
</dbReference>
<gene>
    <name evidence="8" type="ORF">SAMN04488516_10862</name>
</gene>
<dbReference type="SUPFAM" id="SSF103501">
    <property type="entry name" value="Respiratory nitrate reductase 1 gamma chain"/>
    <property type="match status" value="1"/>
</dbReference>
<keyword evidence="3" id="KW-0560">Oxidoreductase</keyword>
<keyword evidence="2" id="KW-0479">Metal-binding</keyword>
<dbReference type="EMBL" id="FNIN01000008">
    <property type="protein sequence ID" value="SDN83719.1"/>
    <property type="molecule type" value="Genomic_DNA"/>
</dbReference>
<dbReference type="GO" id="GO:0005886">
    <property type="term" value="C:plasma membrane"/>
    <property type="evidence" value="ECO:0007669"/>
    <property type="project" value="TreeGrafter"/>
</dbReference>
<dbReference type="STRING" id="206665.SAMN04488516_10862"/>
<dbReference type="PROSITE" id="PS51379">
    <property type="entry name" value="4FE4S_FER_2"/>
    <property type="match status" value="1"/>
</dbReference>
<keyword evidence="9" id="KW-1185">Reference proteome</keyword>
<dbReference type="PANTHER" id="PTHR43255">
    <property type="entry name" value="IRON-SULFUR-BINDING OXIDOREDUCTASE FADF-RELATED-RELATED"/>
    <property type="match status" value="1"/>
</dbReference>
<feature type="transmembrane region" description="Helical" evidence="6">
    <location>
        <begin position="120"/>
        <end position="141"/>
    </location>
</feature>
<dbReference type="GO" id="GO:0016491">
    <property type="term" value="F:oxidoreductase activity"/>
    <property type="evidence" value="ECO:0007669"/>
    <property type="project" value="UniProtKB-KW"/>
</dbReference>
<feature type="transmembrane region" description="Helical" evidence="6">
    <location>
        <begin position="161"/>
        <end position="182"/>
    </location>
</feature>